<dbReference type="AlphaFoldDB" id="A0ABD3ECQ6"/>
<evidence type="ECO:0000313" key="2">
    <source>
        <dbReference type="Proteomes" id="UP001632038"/>
    </source>
</evidence>
<reference evidence="2" key="1">
    <citation type="journal article" date="2024" name="IScience">
        <title>Strigolactones Initiate the Formation of Haustorium-like Structures in Castilleja.</title>
        <authorList>
            <person name="Buerger M."/>
            <person name="Peterson D."/>
            <person name="Chory J."/>
        </authorList>
    </citation>
    <scope>NUCLEOTIDE SEQUENCE [LARGE SCALE GENOMIC DNA]</scope>
</reference>
<dbReference type="Proteomes" id="UP001632038">
    <property type="component" value="Unassembled WGS sequence"/>
</dbReference>
<comment type="caution">
    <text evidence="1">The sequence shown here is derived from an EMBL/GenBank/DDBJ whole genome shotgun (WGS) entry which is preliminary data.</text>
</comment>
<evidence type="ECO:0000313" key="1">
    <source>
        <dbReference type="EMBL" id="KAL3652160.1"/>
    </source>
</evidence>
<organism evidence="1 2">
    <name type="scientific">Castilleja foliolosa</name>
    <dbReference type="NCBI Taxonomy" id="1961234"/>
    <lineage>
        <taxon>Eukaryota</taxon>
        <taxon>Viridiplantae</taxon>
        <taxon>Streptophyta</taxon>
        <taxon>Embryophyta</taxon>
        <taxon>Tracheophyta</taxon>
        <taxon>Spermatophyta</taxon>
        <taxon>Magnoliopsida</taxon>
        <taxon>eudicotyledons</taxon>
        <taxon>Gunneridae</taxon>
        <taxon>Pentapetalae</taxon>
        <taxon>asterids</taxon>
        <taxon>lamiids</taxon>
        <taxon>Lamiales</taxon>
        <taxon>Orobanchaceae</taxon>
        <taxon>Pedicularideae</taxon>
        <taxon>Castillejinae</taxon>
        <taxon>Castilleja</taxon>
    </lineage>
</organism>
<sequence>MFNETPSSETRSKVGILRFQGWFIMLEGSKSTTETVDTLRTGAASMKAMQKATYL</sequence>
<protein>
    <submittedName>
        <fullName evidence="1">Uncharacterized protein</fullName>
    </submittedName>
</protein>
<accession>A0ABD3ECQ6</accession>
<dbReference type="EMBL" id="JAVIJP010000005">
    <property type="protein sequence ID" value="KAL3652160.1"/>
    <property type="molecule type" value="Genomic_DNA"/>
</dbReference>
<name>A0ABD3ECQ6_9LAMI</name>
<proteinExistence type="predicted"/>
<keyword evidence="2" id="KW-1185">Reference proteome</keyword>
<gene>
    <name evidence="1" type="ORF">CASFOL_001841</name>
</gene>